<keyword evidence="7" id="KW-0031">Aminopeptidase</keyword>
<comment type="catalytic activity">
    <reaction evidence="1">
        <text>Release of an N-terminal aspartate or glutamate from a peptide, with a preference for aspartate.</text>
        <dbReference type="EC" id="3.4.11.21"/>
    </reaction>
</comment>
<gene>
    <name evidence="14" type="primary">DNPEP</name>
</gene>
<dbReference type="CDD" id="cd05658">
    <property type="entry name" value="M18_DAP"/>
    <property type="match status" value="1"/>
</dbReference>
<dbReference type="GeneTree" id="ENSGT00390000003164"/>
<dbReference type="EC" id="3.4.11.21" evidence="5"/>
<accession>A0A8C5RC69</accession>
<name>A0A8C5RC69_LATLA</name>
<dbReference type="GO" id="GO:0005829">
    <property type="term" value="C:cytosol"/>
    <property type="evidence" value="ECO:0007669"/>
    <property type="project" value="Ensembl"/>
</dbReference>
<dbReference type="Gene3D" id="3.40.630.10">
    <property type="entry name" value="Zn peptidases"/>
    <property type="match status" value="1"/>
</dbReference>
<evidence type="ECO:0000256" key="12">
    <source>
        <dbReference type="ARBA" id="ARBA00023049"/>
    </source>
</evidence>
<comment type="similarity">
    <text evidence="3">Belongs to the peptidase M18 family.</text>
</comment>
<evidence type="ECO:0000256" key="9">
    <source>
        <dbReference type="ARBA" id="ARBA00022723"/>
    </source>
</evidence>
<feature type="region of interest" description="Disordered" evidence="13">
    <location>
        <begin position="38"/>
        <end position="63"/>
    </location>
</feature>
<feature type="region of interest" description="Disordered" evidence="13">
    <location>
        <begin position="85"/>
        <end position="106"/>
    </location>
</feature>
<dbReference type="GO" id="GO:0006508">
    <property type="term" value="P:proteolysis"/>
    <property type="evidence" value="ECO:0007669"/>
    <property type="project" value="UniProtKB-KW"/>
</dbReference>
<keyword evidence="11" id="KW-0862">Zinc</keyword>
<evidence type="ECO:0000256" key="2">
    <source>
        <dbReference type="ARBA" id="ARBA00001947"/>
    </source>
</evidence>
<dbReference type="GO" id="GO:0042802">
    <property type="term" value="F:identical protein binding"/>
    <property type="evidence" value="ECO:0007669"/>
    <property type="project" value="Ensembl"/>
</dbReference>
<protein>
    <recommendedName>
        <fullName evidence="6">Aspartyl aminopeptidase</fullName>
        <ecNumber evidence="5">3.4.11.21</ecNumber>
    </recommendedName>
</protein>
<dbReference type="InterPro" id="IPR001948">
    <property type="entry name" value="Peptidase_M18"/>
</dbReference>
<dbReference type="Proteomes" id="UP000694406">
    <property type="component" value="Unplaced"/>
</dbReference>
<dbReference type="PANTHER" id="PTHR28570">
    <property type="entry name" value="ASPARTYL AMINOPEPTIDASE"/>
    <property type="match status" value="1"/>
</dbReference>
<comment type="cofactor">
    <cofactor evidence="2">
        <name>Zn(2+)</name>
        <dbReference type="ChEBI" id="CHEBI:29105"/>
    </cofactor>
</comment>
<reference evidence="14" key="1">
    <citation type="submission" date="2025-08" db="UniProtKB">
        <authorList>
            <consortium name="Ensembl"/>
        </authorList>
    </citation>
    <scope>IDENTIFICATION</scope>
</reference>
<feature type="compositionally biased region" description="Basic and acidic residues" evidence="13">
    <location>
        <begin position="86"/>
        <end position="98"/>
    </location>
</feature>
<dbReference type="Ensembl" id="ENSLLTT00000000470.1">
    <property type="protein sequence ID" value="ENSLLTP00000000458.1"/>
    <property type="gene ID" value="ENSLLTG00000000367.1"/>
</dbReference>
<evidence type="ECO:0000256" key="1">
    <source>
        <dbReference type="ARBA" id="ARBA00001335"/>
    </source>
</evidence>
<keyword evidence="12" id="KW-0482">Metalloprotease</keyword>
<evidence type="ECO:0000256" key="5">
    <source>
        <dbReference type="ARBA" id="ARBA00011965"/>
    </source>
</evidence>
<evidence type="ECO:0000256" key="6">
    <source>
        <dbReference type="ARBA" id="ARBA00015118"/>
    </source>
</evidence>
<dbReference type="NCBIfam" id="NF002759">
    <property type="entry name" value="PRK02813.1"/>
    <property type="match status" value="1"/>
</dbReference>
<dbReference type="GO" id="GO:0004177">
    <property type="term" value="F:aminopeptidase activity"/>
    <property type="evidence" value="ECO:0007669"/>
    <property type="project" value="UniProtKB-KW"/>
</dbReference>
<dbReference type="PRINTS" id="PR00932">
    <property type="entry name" value="AMINO1PTASE"/>
</dbReference>
<dbReference type="SUPFAM" id="SSF53187">
    <property type="entry name" value="Zn-dependent exopeptidases"/>
    <property type="match status" value="1"/>
</dbReference>
<evidence type="ECO:0000256" key="4">
    <source>
        <dbReference type="ARBA" id="ARBA00011395"/>
    </source>
</evidence>
<keyword evidence="8" id="KW-0645">Protease</keyword>
<evidence type="ECO:0000256" key="11">
    <source>
        <dbReference type="ARBA" id="ARBA00022833"/>
    </source>
</evidence>
<evidence type="ECO:0000256" key="7">
    <source>
        <dbReference type="ARBA" id="ARBA00022438"/>
    </source>
</evidence>
<proteinExistence type="inferred from homology"/>
<keyword evidence="15" id="KW-1185">Reference proteome</keyword>
<keyword evidence="9" id="KW-0479">Metal-binding</keyword>
<dbReference type="Gene3D" id="2.30.250.10">
    <property type="entry name" value="Aminopeptidase i, Domain 2"/>
    <property type="match status" value="1"/>
</dbReference>
<dbReference type="SUPFAM" id="SSF101821">
    <property type="entry name" value="Aminopeptidase/glucanase lid domain"/>
    <property type="match status" value="1"/>
</dbReference>
<reference evidence="14" key="2">
    <citation type="submission" date="2025-09" db="UniProtKB">
        <authorList>
            <consortium name="Ensembl"/>
        </authorList>
    </citation>
    <scope>IDENTIFICATION</scope>
</reference>
<evidence type="ECO:0000313" key="15">
    <source>
        <dbReference type="Proteomes" id="UP000694406"/>
    </source>
</evidence>
<dbReference type="Pfam" id="PF02127">
    <property type="entry name" value="Peptidase_M18"/>
    <property type="match status" value="1"/>
</dbReference>
<dbReference type="InterPro" id="IPR023358">
    <property type="entry name" value="Peptidase_M18_dom2"/>
</dbReference>
<dbReference type="GO" id="GO:0008270">
    <property type="term" value="F:zinc ion binding"/>
    <property type="evidence" value="ECO:0007669"/>
    <property type="project" value="InterPro"/>
</dbReference>
<organism evidence="14 15">
    <name type="scientific">Laticauda laticaudata</name>
    <name type="common">Blue-ringed sea krait</name>
    <name type="synonym">Blue-lipped sea krait</name>
    <dbReference type="NCBI Taxonomy" id="8630"/>
    <lineage>
        <taxon>Eukaryota</taxon>
        <taxon>Metazoa</taxon>
        <taxon>Chordata</taxon>
        <taxon>Craniata</taxon>
        <taxon>Vertebrata</taxon>
        <taxon>Euteleostomi</taxon>
        <taxon>Lepidosauria</taxon>
        <taxon>Squamata</taxon>
        <taxon>Bifurcata</taxon>
        <taxon>Unidentata</taxon>
        <taxon>Episquamata</taxon>
        <taxon>Toxicofera</taxon>
        <taxon>Serpentes</taxon>
        <taxon>Colubroidea</taxon>
        <taxon>Elapidae</taxon>
        <taxon>Laticaudinae</taxon>
        <taxon>Laticauda</taxon>
    </lineage>
</organism>
<dbReference type="FunFam" id="2.30.250.10:FF:000001">
    <property type="entry name" value="Aspartyl aminopeptidase 1"/>
    <property type="match status" value="1"/>
</dbReference>
<dbReference type="AlphaFoldDB" id="A0A8C5RC69"/>
<evidence type="ECO:0000256" key="3">
    <source>
        <dbReference type="ARBA" id="ARBA00008290"/>
    </source>
</evidence>
<dbReference type="PANTHER" id="PTHR28570:SF3">
    <property type="entry name" value="ASPARTYL AMINOPEPTIDASE"/>
    <property type="match status" value="1"/>
</dbReference>
<evidence type="ECO:0000313" key="14">
    <source>
        <dbReference type="Ensembl" id="ENSLLTP00000000458.1"/>
    </source>
</evidence>
<dbReference type="GO" id="GO:0008237">
    <property type="term" value="F:metallopeptidase activity"/>
    <property type="evidence" value="ECO:0007669"/>
    <property type="project" value="UniProtKB-KW"/>
</dbReference>
<sequence length="584" mass="64052">GRAVRGGAACALSEAGWPRVAGGVLFVRLWRSCRAGRKDAGRGEAGSGFRAPPPSSVRCGGKSGRARRAGSVWAGRWLSGRVVQRGGDRRETRLERPGTGRVPPNPAAFFPPFQTSSKQAVQAAAQELLKFVHRSPSPYHVVAECQKRLLQAGFQELKETEHWDIKPDRKYFVTRNFSTLVAFAVGGQFQPGNGFTLVGAHTDSPCLRVKRSSTCNQEGTVQVAVETYGGGIWNTWFDRDLSVAGRVIFKDLSTGRLEQQLVRVEQPILRIPNLAIHLQRNVNESFGPNTEQHLVPILATQAQEILVKGDSIIEDSCTQSFQNRHAPILISLLCSQLKVKPEQLVEMELCLVDTQPPTLGGAFNEFIFSPRLDNLHSCYCALQALIESTDEPDALAREPNVRLIALYDNEEVGSESAQGAASLLTELILRRISASPQNITAFEEAVPKSCMISADMAHAVHPNYADKHDKNHRPQFHKGPALKINSNQRYASTAVTEALIREIATRVSVPLQEFMVRNDSPCGTTIGPILASRLGLRVLDMGCPQLAMHSIREMCCTSGVLQTISLFKGFFNLFPTLDQALLSS</sequence>
<evidence type="ECO:0000256" key="8">
    <source>
        <dbReference type="ARBA" id="ARBA00022670"/>
    </source>
</evidence>
<keyword evidence="10" id="KW-0378">Hydrolase</keyword>
<evidence type="ECO:0000256" key="10">
    <source>
        <dbReference type="ARBA" id="ARBA00022801"/>
    </source>
</evidence>
<comment type="subunit">
    <text evidence="4">Tetrahedron-shaped homododecamer built from six homodimers.</text>
</comment>
<evidence type="ECO:0000256" key="13">
    <source>
        <dbReference type="SAM" id="MobiDB-lite"/>
    </source>
</evidence>
<dbReference type="FunFam" id="3.40.630.10:FF:000152">
    <property type="entry name" value="aspartyl aminopeptidase isoform X2"/>
    <property type="match status" value="1"/>
</dbReference>